<evidence type="ECO:0000256" key="3">
    <source>
        <dbReference type="PROSITE-ProRule" id="PRU00221"/>
    </source>
</evidence>
<dbReference type="InterPro" id="IPR011659">
    <property type="entry name" value="WD40"/>
</dbReference>
<evidence type="ECO:0000313" key="4">
    <source>
        <dbReference type="EMBL" id="WUS61091.1"/>
    </source>
</evidence>
<protein>
    <submittedName>
        <fullName evidence="4">WD40 repeat domain-containing protein</fullName>
    </submittedName>
</protein>
<dbReference type="InterPro" id="IPR020472">
    <property type="entry name" value="WD40_PAC1"/>
</dbReference>
<dbReference type="Gene3D" id="2.130.10.10">
    <property type="entry name" value="YVTN repeat-like/Quinoprotein amine dehydrogenase"/>
    <property type="match status" value="4"/>
</dbReference>
<evidence type="ECO:0000256" key="2">
    <source>
        <dbReference type="ARBA" id="ARBA00022737"/>
    </source>
</evidence>
<dbReference type="PRINTS" id="PR00320">
    <property type="entry name" value="GPROTEINBRPT"/>
</dbReference>
<dbReference type="InterPro" id="IPR015943">
    <property type="entry name" value="WD40/YVTN_repeat-like_dom_sf"/>
</dbReference>
<dbReference type="InterPro" id="IPR036322">
    <property type="entry name" value="WD40_repeat_dom_sf"/>
</dbReference>
<proteinExistence type="predicted"/>
<feature type="repeat" description="WD" evidence="3">
    <location>
        <begin position="455"/>
        <end position="488"/>
    </location>
</feature>
<sequence>MLRGAESSQAALRELLGERQLWWKCCREAVQADPSWLFDGRGERVHAGLRATVPDHAAGALAIADHAWQLGRSLAATGDPQDHEALAGLVRAWHESGLVSPDAAPGPAEPSGRGLEGLSPQVAGALRSVARRIPDHHGVEVRDSGPAAGVLVIAALLTAGAEPRPRPSVRVPVVFGRSAGLSGPAPAEEGVTGVLELREFPAGPAGLYPDPRTMAGVRSPNSQFATALGHAWSSAGPRGAGRCVLWRLVLSDDPVPPARIEGPSLGAAFALGLREVLRYPASRRPGLALVRGVFRGLRPRTAVTGALDGGERLLRVADLDAKLLAARRKGWRLVAPEANRLDVGAAPEPGDVRFAADLGQADRYARRFRFGRLAVAALVLIASSAGGVALQQRDAARSEQRAALVGRLTAEANQLRGTDPSLAAQLDLAAFRMLPRTDPYANLVADGNAILSAATDAHRLLVDSVAYRPQGDVLASAGEEGTIKLWSLADRTRPTPLGEPLTGSGLVFNVTFGPDGRTLATGGYNQKVRLWNVAEPAHPQDLGRPIDADGAPAFSPDGRTLATDDGGDHTTVRLWNIGDGAHPTAQSQVLTGKTGYAVSLAFGPDGRTLAASGNDNTVRLWNLARPSQAPALLNPQDAAALVYSLAFSPDGRTLATANDGRVWLWDLADPDHPSLLPHFLNSGAGSAVKPAFSPDGRTLAVGGVNGVRLWDLSNRSAPAALPQVLTATSDVHSLAFSPDGRKLAAGSVDGRITLYSLPGWSLPAPTGQVTGLAFSPDGRLLATGGEDGTLRLWSLTGSAGPRALGQARIGARPVYDLAFGPDGRTLATGDLDGTLRLWDVADPANPRATGPPLPVATAAGPLALSPDGRTLAAGSGSHVIRVWSLADPAHPEQHGGTLTDVNLIDRFAVGSDGHTVVTNNGGGTVKLWDTADPTHPREIGTLGPGGRSPEPLAFSPDGRFVASARSAATAVWSVADPVRAAALGTTSARSDVAALAFGPGGQVLASGGEDGTIRFIDPVKPASPNQPLAAHAGSVFALAFSPDGHTLASTATDRAVRLWNTDPDAAARWICATTRSVTADQWKQHVPGAPYQPPCP</sequence>
<dbReference type="PROSITE" id="PS00678">
    <property type="entry name" value="WD_REPEATS_1"/>
    <property type="match status" value="3"/>
</dbReference>
<evidence type="ECO:0000313" key="5">
    <source>
        <dbReference type="Proteomes" id="UP001432014"/>
    </source>
</evidence>
<dbReference type="Pfam" id="PF00400">
    <property type="entry name" value="WD40"/>
    <property type="match status" value="10"/>
</dbReference>
<dbReference type="InterPro" id="IPR011044">
    <property type="entry name" value="Quino_amine_DH_bsu"/>
</dbReference>
<organism evidence="4 5">
    <name type="scientific">Kitasatospora herbaricolor</name>
    <dbReference type="NCBI Taxonomy" id="68217"/>
    <lineage>
        <taxon>Bacteria</taxon>
        <taxon>Bacillati</taxon>
        <taxon>Actinomycetota</taxon>
        <taxon>Actinomycetes</taxon>
        <taxon>Kitasatosporales</taxon>
        <taxon>Streptomycetaceae</taxon>
        <taxon>Kitasatospora</taxon>
    </lineage>
</organism>
<feature type="repeat" description="WD" evidence="3">
    <location>
        <begin position="762"/>
        <end position="795"/>
    </location>
</feature>
<feature type="repeat" description="WD" evidence="3">
    <location>
        <begin position="814"/>
        <end position="848"/>
    </location>
</feature>
<dbReference type="Proteomes" id="UP001432014">
    <property type="component" value="Chromosome"/>
</dbReference>
<dbReference type="InterPro" id="IPR019775">
    <property type="entry name" value="WD40_repeat_CS"/>
</dbReference>
<dbReference type="InterPro" id="IPR001680">
    <property type="entry name" value="WD40_rpt"/>
</dbReference>
<keyword evidence="1 3" id="KW-0853">WD repeat</keyword>
<feature type="repeat" description="WD" evidence="3">
    <location>
        <begin position="590"/>
        <end position="631"/>
    </location>
</feature>
<dbReference type="SUPFAM" id="SSF63829">
    <property type="entry name" value="Calcium-dependent phosphotriesterase"/>
    <property type="match status" value="1"/>
</dbReference>
<dbReference type="Gene3D" id="3.30.230.10">
    <property type="match status" value="1"/>
</dbReference>
<dbReference type="Pfam" id="PF07676">
    <property type="entry name" value="PD40"/>
    <property type="match status" value="2"/>
</dbReference>
<dbReference type="PROSITE" id="PS50294">
    <property type="entry name" value="WD_REPEATS_REGION"/>
    <property type="match status" value="5"/>
</dbReference>
<feature type="repeat" description="WD" evidence="3">
    <location>
        <begin position="507"/>
        <end position="533"/>
    </location>
</feature>
<accession>A0ABZ1WJI0</accession>
<reference evidence="4 5" key="1">
    <citation type="submission" date="2022-10" db="EMBL/GenBank/DDBJ databases">
        <title>The complete genomes of actinobacterial strains from the NBC collection.</title>
        <authorList>
            <person name="Joergensen T.S."/>
            <person name="Alvarez Arevalo M."/>
            <person name="Sterndorff E.B."/>
            <person name="Faurdal D."/>
            <person name="Vuksanovic O."/>
            <person name="Mourched A.-S."/>
            <person name="Charusanti P."/>
            <person name="Shaw S."/>
            <person name="Blin K."/>
            <person name="Weber T."/>
        </authorList>
    </citation>
    <scope>NUCLEOTIDE SEQUENCE [LARGE SCALE GENOMIC DNA]</scope>
    <source>
        <strain evidence="4 5">NBC_01247</strain>
    </source>
</reference>
<dbReference type="SUPFAM" id="SSF50978">
    <property type="entry name" value="WD40 repeat-like"/>
    <property type="match status" value="1"/>
</dbReference>
<name>A0ABZ1WJI0_9ACTN</name>
<feature type="repeat" description="WD" evidence="3">
    <location>
        <begin position="862"/>
        <end position="885"/>
    </location>
</feature>
<dbReference type="PANTHER" id="PTHR22847:SF637">
    <property type="entry name" value="WD REPEAT DOMAIN 5B"/>
    <property type="match status" value="1"/>
</dbReference>
<dbReference type="SUPFAM" id="SSF50969">
    <property type="entry name" value="YVTN repeat-like/Quinoprotein amine dehydrogenase"/>
    <property type="match status" value="1"/>
</dbReference>
<dbReference type="PROSITE" id="PS50082">
    <property type="entry name" value="WD_REPEATS_2"/>
    <property type="match status" value="9"/>
</dbReference>
<dbReference type="EMBL" id="CP108482">
    <property type="protein sequence ID" value="WUS61091.1"/>
    <property type="molecule type" value="Genomic_DNA"/>
</dbReference>
<evidence type="ECO:0000256" key="1">
    <source>
        <dbReference type="ARBA" id="ARBA00022574"/>
    </source>
</evidence>
<feature type="repeat" description="WD" evidence="3">
    <location>
        <begin position="985"/>
        <end position="1017"/>
    </location>
</feature>
<feature type="repeat" description="WD" evidence="3">
    <location>
        <begin position="724"/>
        <end position="757"/>
    </location>
</feature>
<dbReference type="CDD" id="cd00200">
    <property type="entry name" value="WD40"/>
    <property type="match status" value="2"/>
</dbReference>
<gene>
    <name evidence="4" type="ORF">OG469_39715</name>
</gene>
<dbReference type="InterPro" id="IPR014721">
    <property type="entry name" value="Ribsml_uS5_D2-typ_fold_subgr"/>
</dbReference>
<dbReference type="PANTHER" id="PTHR22847">
    <property type="entry name" value="WD40 REPEAT PROTEIN"/>
    <property type="match status" value="1"/>
</dbReference>
<feature type="repeat" description="WD" evidence="3">
    <location>
        <begin position="1028"/>
        <end position="1060"/>
    </location>
</feature>
<dbReference type="SMART" id="SM00320">
    <property type="entry name" value="WD40"/>
    <property type="match status" value="13"/>
</dbReference>
<dbReference type="RefSeq" id="WP_329611750.1">
    <property type="nucleotide sequence ID" value="NZ_CP108482.1"/>
</dbReference>
<keyword evidence="2" id="KW-0677">Repeat</keyword>
<keyword evidence="5" id="KW-1185">Reference proteome</keyword>